<dbReference type="PANTHER" id="PTHR35317:SF35">
    <property type="entry name" value="DUF4219 DOMAIN-CONTAINING PROTEIN"/>
    <property type="match status" value="1"/>
</dbReference>
<dbReference type="AlphaFoldDB" id="A0AAV3QU61"/>
<evidence type="ECO:0008006" key="4">
    <source>
        <dbReference type="Google" id="ProtNLM"/>
    </source>
</evidence>
<sequence>MEVVKEGTSITLPPLFDGTNYPYWKVKMTAFLSKALNVIFCAVDVEVFKLISSCTVAKEAWEILEIAYEETQKVRMSRLQQLTTRWETLRMEEDETIATYNSKIKDIANESFALGERRSNEKLVRKVLRTLPKRFAHKVTTIEEVQNLTTMRPTVKTKGKKIFLANFFNKTLKHFNKKPYSGSGGNSPGVNDKRIDKRLKNSNFGGSSNDEEEGSDNKVNDFVAFTARNSKEDTVNATVFDHRIDNISDDEEDLTEEELMLTIRCCS</sequence>
<organism evidence="2 3">
    <name type="scientific">Lithospermum erythrorhizon</name>
    <name type="common">Purple gromwell</name>
    <name type="synonym">Lithospermum officinale var. erythrorhizon</name>
    <dbReference type="NCBI Taxonomy" id="34254"/>
    <lineage>
        <taxon>Eukaryota</taxon>
        <taxon>Viridiplantae</taxon>
        <taxon>Streptophyta</taxon>
        <taxon>Embryophyta</taxon>
        <taxon>Tracheophyta</taxon>
        <taxon>Spermatophyta</taxon>
        <taxon>Magnoliopsida</taxon>
        <taxon>eudicotyledons</taxon>
        <taxon>Gunneridae</taxon>
        <taxon>Pentapetalae</taxon>
        <taxon>asterids</taxon>
        <taxon>lamiids</taxon>
        <taxon>Boraginales</taxon>
        <taxon>Boraginaceae</taxon>
        <taxon>Boraginoideae</taxon>
        <taxon>Lithospermeae</taxon>
        <taxon>Lithospermum</taxon>
    </lineage>
</organism>
<protein>
    <recommendedName>
        <fullName evidence="4">Gag-pol polyprotein</fullName>
    </recommendedName>
</protein>
<evidence type="ECO:0000313" key="2">
    <source>
        <dbReference type="EMBL" id="GAA0167549.1"/>
    </source>
</evidence>
<dbReference type="PANTHER" id="PTHR35317">
    <property type="entry name" value="OS04G0629600 PROTEIN"/>
    <property type="match status" value="1"/>
</dbReference>
<evidence type="ECO:0000256" key="1">
    <source>
        <dbReference type="SAM" id="MobiDB-lite"/>
    </source>
</evidence>
<keyword evidence="3" id="KW-1185">Reference proteome</keyword>
<gene>
    <name evidence="2" type="ORF">LIER_40401</name>
</gene>
<evidence type="ECO:0000313" key="3">
    <source>
        <dbReference type="Proteomes" id="UP001454036"/>
    </source>
</evidence>
<accession>A0AAV3QU61</accession>
<reference evidence="2 3" key="1">
    <citation type="submission" date="2024-01" db="EMBL/GenBank/DDBJ databases">
        <title>The complete chloroplast genome sequence of Lithospermum erythrorhizon: insights into the phylogenetic relationship among Boraginaceae species and the maternal lineages of purple gromwells.</title>
        <authorList>
            <person name="Okada T."/>
            <person name="Watanabe K."/>
        </authorList>
    </citation>
    <scope>NUCLEOTIDE SEQUENCE [LARGE SCALE GENOMIC DNA]</scope>
</reference>
<comment type="caution">
    <text evidence="2">The sequence shown here is derived from an EMBL/GenBank/DDBJ whole genome shotgun (WGS) entry which is preliminary data.</text>
</comment>
<feature type="region of interest" description="Disordered" evidence="1">
    <location>
        <begin position="178"/>
        <end position="216"/>
    </location>
</feature>
<proteinExistence type="predicted"/>
<dbReference type="Proteomes" id="UP001454036">
    <property type="component" value="Unassembled WGS sequence"/>
</dbReference>
<dbReference type="EMBL" id="BAABME010023208">
    <property type="protein sequence ID" value="GAA0167549.1"/>
    <property type="molecule type" value="Genomic_DNA"/>
</dbReference>
<name>A0AAV3QU61_LITER</name>
<dbReference type="Pfam" id="PF14223">
    <property type="entry name" value="Retrotran_gag_2"/>
    <property type="match status" value="1"/>
</dbReference>